<accession>A0A372ZKT8</accession>
<dbReference type="EMBL" id="QVIG01000001">
    <property type="protein sequence ID" value="RGD56473.1"/>
    <property type="molecule type" value="Genomic_DNA"/>
</dbReference>
<evidence type="ECO:0000313" key="1">
    <source>
        <dbReference type="EMBL" id="RGD56473.1"/>
    </source>
</evidence>
<dbReference type="AlphaFoldDB" id="A0A372ZKT8"/>
<proteinExistence type="predicted"/>
<comment type="caution">
    <text evidence="1">The sequence shown here is derived from an EMBL/GenBank/DDBJ whole genome shotgun (WGS) entry which is preliminary data.</text>
</comment>
<reference evidence="1 2" key="1">
    <citation type="submission" date="2018-08" db="EMBL/GenBank/DDBJ databases">
        <title>Diversity &amp; Physiological Properties of Lignin-Decomposing Actinobacteria from Soil.</title>
        <authorList>
            <person name="Roh S.G."/>
            <person name="Kim S.B."/>
        </authorList>
    </citation>
    <scope>NUCLEOTIDE SEQUENCE [LARGE SCALE GENOMIC DNA]</scope>
    <source>
        <strain evidence="1 2">MMS17-GH009</strain>
    </source>
</reference>
<keyword evidence="2" id="KW-1185">Reference proteome</keyword>
<gene>
    <name evidence="1" type="ORF">DR950_00515</name>
</gene>
<name>A0A372ZKT8_9ACTN</name>
<dbReference type="RefSeq" id="WP_117484918.1">
    <property type="nucleotide sequence ID" value="NZ_QVIG01000001.1"/>
</dbReference>
<organism evidence="1 2">
    <name type="scientific">Kitasatospora xanthocidica</name>
    <dbReference type="NCBI Taxonomy" id="83382"/>
    <lineage>
        <taxon>Bacteria</taxon>
        <taxon>Bacillati</taxon>
        <taxon>Actinomycetota</taxon>
        <taxon>Actinomycetes</taxon>
        <taxon>Kitasatosporales</taxon>
        <taxon>Streptomycetaceae</taxon>
        <taxon>Kitasatospora</taxon>
    </lineage>
</organism>
<sequence>MDTVIVLEPDTPTNVRILGPGRVPADPENPVRMAHAAPAEASGVCGPLTLCGLRTSEMTLAPHRSPGPGRPRWNTCGACRDAEGGAAARAPGPA</sequence>
<dbReference type="Proteomes" id="UP000263377">
    <property type="component" value="Unassembled WGS sequence"/>
</dbReference>
<protein>
    <submittedName>
        <fullName evidence="1">Uncharacterized protein</fullName>
    </submittedName>
</protein>
<evidence type="ECO:0000313" key="2">
    <source>
        <dbReference type="Proteomes" id="UP000263377"/>
    </source>
</evidence>